<dbReference type="AlphaFoldDB" id="A0A2N0BBP0"/>
<organism evidence="1">
    <name type="scientific">Leptospira ellisii</name>
    <dbReference type="NCBI Taxonomy" id="2023197"/>
    <lineage>
        <taxon>Bacteria</taxon>
        <taxon>Pseudomonadati</taxon>
        <taxon>Spirochaetota</taxon>
        <taxon>Spirochaetia</taxon>
        <taxon>Leptospirales</taxon>
        <taxon>Leptospiraceae</taxon>
        <taxon>Leptospira</taxon>
    </lineage>
</organism>
<reference evidence="1" key="1">
    <citation type="submission" date="2017-07" db="EMBL/GenBank/DDBJ databases">
        <title>Leptospira spp. isolated from tropical soils.</title>
        <authorList>
            <person name="Thibeaux R."/>
            <person name="Iraola G."/>
            <person name="Ferres I."/>
            <person name="Bierque E."/>
            <person name="Girault D."/>
            <person name="Soupe-Gilbert M.-E."/>
            <person name="Picardeau M."/>
            <person name="Goarant C."/>
        </authorList>
    </citation>
    <scope>NUCLEOTIDE SEQUENCE [LARGE SCALE GENOMIC DNA]</scope>
    <source>
        <strain evidence="1">ATI7-C-A5</strain>
    </source>
</reference>
<evidence type="ECO:0000313" key="1">
    <source>
        <dbReference type="EMBL" id="PJZ93946.1"/>
    </source>
</evidence>
<protein>
    <submittedName>
        <fullName evidence="1">Uncharacterized protein</fullName>
    </submittedName>
</protein>
<gene>
    <name evidence="1" type="ORF">CH379_05175</name>
</gene>
<sequence>MPKFDQNTLIFRWGRKFLSFLEEKDGFKTISNKPKFDFDSRSVCDTKSVGTLTERVRILDRLFPLNSKTCGNSHTISTALSIDKKRNTEL</sequence>
<proteinExistence type="predicted"/>
<comment type="caution">
    <text evidence="1">The sequence shown here is derived from an EMBL/GenBank/DDBJ whole genome shotgun (WGS) entry which is preliminary data.</text>
</comment>
<accession>A0A2N0BBP0</accession>
<dbReference type="EMBL" id="NPEF01000035">
    <property type="protein sequence ID" value="PJZ93946.1"/>
    <property type="molecule type" value="Genomic_DNA"/>
</dbReference>
<name>A0A2N0BBP0_9LEPT</name>